<proteinExistence type="predicted"/>
<feature type="region of interest" description="Disordered" evidence="1">
    <location>
        <begin position="1"/>
        <end position="42"/>
    </location>
</feature>
<feature type="region of interest" description="Disordered" evidence="1">
    <location>
        <begin position="573"/>
        <end position="605"/>
    </location>
</feature>
<comment type="caution">
    <text evidence="3">The sequence shown here is derived from an EMBL/GenBank/DDBJ whole genome shotgun (WGS) entry which is preliminary data.</text>
</comment>
<gene>
    <name evidence="3" type="ORF">ABB37_05873</name>
</gene>
<dbReference type="OrthoDB" id="266085at2759"/>
<evidence type="ECO:0000313" key="3">
    <source>
        <dbReference type="EMBL" id="KPA78758.1"/>
    </source>
</evidence>
<feature type="compositionally biased region" description="Basic and acidic residues" evidence="1">
    <location>
        <begin position="176"/>
        <end position="187"/>
    </location>
</feature>
<feature type="compositionally biased region" description="Low complexity" evidence="1">
    <location>
        <begin position="500"/>
        <end position="516"/>
    </location>
</feature>
<dbReference type="AlphaFoldDB" id="A0A0N1J4P2"/>
<reference evidence="3 4" key="1">
    <citation type="submission" date="2015-07" db="EMBL/GenBank/DDBJ databases">
        <title>High-quality genome of monoxenous trypanosomatid Leptomonas pyrrhocoris.</title>
        <authorList>
            <person name="Flegontov P."/>
            <person name="Butenko A."/>
            <person name="Firsov S."/>
            <person name="Vlcek C."/>
            <person name="Logacheva M.D."/>
            <person name="Field M."/>
            <person name="Filatov D."/>
            <person name="Flegontova O."/>
            <person name="Gerasimov E."/>
            <person name="Jackson A.P."/>
            <person name="Kelly S."/>
            <person name="Opperdoes F."/>
            <person name="O'Reilly A."/>
            <person name="Votypka J."/>
            <person name="Yurchenko V."/>
            <person name="Lukes J."/>
        </authorList>
    </citation>
    <scope>NUCLEOTIDE SEQUENCE [LARGE SCALE GENOMIC DNA]</scope>
    <source>
        <strain evidence="3">H10</strain>
    </source>
</reference>
<keyword evidence="4" id="KW-1185">Reference proteome</keyword>
<evidence type="ECO:0000313" key="4">
    <source>
        <dbReference type="Proteomes" id="UP000037923"/>
    </source>
</evidence>
<feature type="region of interest" description="Disordered" evidence="1">
    <location>
        <begin position="153"/>
        <end position="203"/>
    </location>
</feature>
<feature type="region of interest" description="Disordered" evidence="1">
    <location>
        <begin position="412"/>
        <end position="436"/>
    </location>
</feature>
<dbReference type="VEuPathDB" id="TriTrypDB:LpyrH10_12_0510"/>
<feature type="compositionally biased region" description="Gly residues" evidence="1">
    <location>
        <begin position="422"/>
        <end position="436"/>
    </location>
</feature>
<feature type="compositionally biased region" description="Polar residues" evidence="1">
    <location>
        <begin position="474"/>
        <end position="485"/>
    </location>
</feature>
<feature type="region of interest" description="Disordered" evidence="1">
    <location>
        <begin position="332"/>
        <end position="391"/>
    </location>
</feature>
<accession>A0A0N1J4P2</accession>
<keyword evidence="2" id="KW-0812">Transmembrane</keyword>
<dbReference type="Proteomes" id="UP000037923">
    <property type="component" value="Unassembled WGS sequence"/>
</dbReference>
<feature type="transmembrane region" description="Helical" evidence="2">
    <location>
        <begin position="650"/>
        <end position="669"/>
    </location>
</feature>
<feature type="region of interest" description="Disordered" evidence="1">
    <location>
        <begin position="67"/>
        <end position="95"/>
    </location>
</feature>
<dbReference type="RefSeq" id="XP_015657197.1">
    <property type="nucleotide sequence ID" value="XM_015804063.1"/>
</dbReference>
<feature type="compositionally biased region" description="Basic and acidic residues" evidence="1">
    <location>
        <begin position="251"/>
        <end position="265"/>
    </location>
</feature>
<dbReference type="OMA" id="MECINQE"/>
<evidence type="ECO:0000256" key="2">
    <source>
        <dbReference type="SAM" id="Phobius"/>
    </source>
</evidence>
<dbReference type="EMBL" id="LGTL01000012">
    <property type="protein sequence ID" value="KPA78758.1"/>
    <property type="molecule type" value="Genomic_DNA"/>
</dbReference>
<feature type="compositionally biased region" description="Low complexity" evidence="1">
    <location>
        <begin position="587"/>
        <end position="598"/>
    </location>
</feature>
<keyword evidence="2" id="KW-0472">Membrane</keyword>
<organism evidence="3 4">
    <name type="scientific">Leptomonas pyrrhocoris</name>
    <name type="common">Firebug parasite</name>
    <dbReference type="NCBI Taxonomy" id="157538"/>
    <lineage>
        <taxon>Eukaryota</taxon>
        <taxon>Discoba</taxon>
        <taxon>Euglenozoa</taxon>
        <taxon>Kinetoplastea</taxon>
        <taxon>Metakinetoplastina</taxon>
        <taxon>Trypanosomatida</taxon>
        <taxon>Trypanosomatidae</taxon>
        <taxon>Leishmaniinae</taxon>
        <taxon>Leptomonas</taxon>
    </lineage>
</organism>
<evidence type="ECO:0000256" key="1">
    <source>
        <dbReference type="SAM" id="MobiDB-lite"/>
    </source>
</evidence>
<protein>
    <submittedName>
        <fullName evidence="3">Uncharacterized protein</fullName>
    </submittedName>
</protein>
<feature type="region of interest" description="Disordered" evidence="1">
    <location>
        <begin position="461"/>
        <end position="554"/>
    </location>
</feature>
<feature type="region of interest" description="Disordered" evidence="1">
    <location>
        <begin position="251"/>
        <end position="286"/>
    </location>
</feature>
<feature type="compositionally biased region" description="Low complexity" evidence="1">
    <location>
        <begin position="20"/>
        <end position="29"/>
    </location>
</feature>
<feature type="compositionally biased region" description="Low complexity" evidence="1">
    <location>
        <begin position="189"/>
        <end position="198"/>
    </location>
</feature>
<name>A0A0N1J4P2_LEPPY</name>
<feature type="compositionally biased region" description="Low complexity" evidence="1">
    <location>
        <begin position="545"/>
        <end position="554"/>
    </location>
</feature>
<sequence>MSAVTEHLRRSPSPLDRNTESAASMSSAEELPEPKLSTQTFRAIAHTPPSWLHLLGPESAVQVLQSSFDEKAEQSGNDGGELDHDGPPGLVDAGTPPLLADVDAVFTSSIISSHEASFCNSLIVTRGERQEQERTPSAVPHRALAHRRGGSFLVDAPTHTNAEQGGGDSGVDDSGDEKGNSGGDKDATPASSSAAPSSHNQQLSTHMADNLNVSTHSLTSARSRLRHRPVTPAGDVRTLHDLMMWRSHLPDSQRSSDLHRDHDPPAEGSPLNKSVPAPLRGGSGNDPLHFPASSLVTPDVWNPVLLVRANLPATFSPPVLFGPTAASASSATTAPASEYESCCDVNDDDNIAGRRRTSPFSSYPSVHPPPRLSSNYGSRSDLEDSFSSTSTSHITSPATALLAHHLLSSPYDSRSRISGDHGVNGGGGGGSAGGHLPGRSVASSIFITPVTTRGVTVLDTRHAAPSSGRSSSSYTTQNTNPAHSSNMERRDSQILSKIRAGAAPASPAPSTGSGWAIEDHAPPHARSVGSSHLPALSPLHHKLPSRGSDASSSPRSALLGFYSPSVSHDFLCGSHASKGGGGGGGDSSSQGSHSGTVGQPTRRMSSSIFTTPALASVKGGHESTMRRRGLKVPEEYPSFATPVDDDTNKAVVAFVTALLLLFCLGLIFTM</sequence>
<dbReference type="GeneID" id="26906163"/>
<keyword evidence="2" id="KW-1133">Transmembrane helix</keyword>